<feature type="transmembrane region" description="Helical" evidence="6">
    <location>
        <begin position="81"/>
        <end position="100"/>
    </location>
</feature>
<dbReference type="Proteomes" id="UP000051160">
    <property type="component" value="Unassembled WGS sequence"/>
</dbReference>
<dbReference type="EMBL" id="AZEE01000028">
    <property type="protein sequence ID" value="KRK98141.1"/>
    <property type="molecule type" value="Genomic_DNA"/>
</dbReference>
<dbReference type="InterPro" id="IPR011701">
    <property type="entry name" value="MFS"/>
</dbReference>
<feature type="transmembrane region" description="Helical" evidence="6">
    <location>
        <begin position="359"/>
        <end position="376"/>
    </location>
</feature>
<feature type="transmembrane region" description="Helical" evidence="6">
    <location>
        <begin position="12"/>
        <end position="33"/>
    </location>
</feature>
<keyword evidence="4 6" id="KW-1133">Transmembrane helix</keyword>
<dbReference type="GO" id="GO:0005886">
    <property type="term" value="C:plasma membrane"/>
    <property type="evidence" value="ECO:0007669"/>
    <property type="project" value="UniProtKB-SubCell"/>
</dbReference>
<evidence type="ECO:0000259" key="7">
    <source>
        <dbReference type="PROSITE" id="PS50850"/>
    </source>
</evidence>
<dbReference type="InterPro" id="IPR020846">
    <property type="entry name" value="MFS_dom"/>
</dbReference>
<keyword evidence="3 6" id="KW-0812">Transmembrane</keyword>
<dbReference type="InterPro" id="IPR036259">
    <property type="entry name" value="MFS_trans_sf"/>
</dbReference>
<feature type="transmembrane region" description="Helical" evidence="6">
    <location>
        <begin position="269"/>
        <end position="294"/>
    </location>
</feature>
<feature type="domain" description="Major facilitator superfamily (MFS) profile" evidence="7">
    <location>
        <begin position="15"/>
        <end position="467"/>
    </location>
</feature>
<dbReference type="PANTHER" id="PTHR42718:SF9">
    <property type="entry name" value="MAJOR FACILITATOR SUPERFAMILY MULTIDRUG TRANSPORTER MFSC"/>
    <property type="match status" value="1"/>
</dbReference>
<evidence type="ECO:0000256" key="3">
    <source>
        <dbReference type="ARBA" id="ARBA00022692"/>
    </source>
</evidence>
<dbReference type="GO" id="GO:0022857">
    <property type="term" value="F:transmembrane transporter activity"/>
    <property type="evidence" value="ECO:0007669"/>
    <property type="project" value="InterPro"/>
</dbReference>
<evidence type="ECO:0000256" key="6">
    <source>
        <dbReference type="SAM" id="Phobius"/>
    </source>
</evidence>
<accession>A0A0R1LQX0</accession>
<evidence type="ECO:0000256" key="1">
    <source>
        <dbReference type="ARBA" id="ARBA00004651"/>
    </source>
</evidence>
<dbReference type="PRINTS" id="PR01036">
    <property type="entry name" value="TCRTETB"/>
</dbReference>
<gene>
    <name evidence="8" type="ORF">FD04_GL001119</name>
</gene>
<feature type="transmembrane region" description="Helical" evidence="6">
    <location>
        <begin position="201"/>
        <end position="222"/>
    </location>
</feature>
<dbReference type="STRING" id="1423776.FD04_GL001119"/>
<sequence length="477" mass="51171">MKMAVTGDQTRRWWILISIGIFAFMSNLDASIVNIAMPVMARQMSLPMNQIEWVVSTYLIVLSALLLLFGKLGDLYGKINVFRLGTVVFVLGSFLAGLQWTFNFLLVARVVQAIGAAMTLSNTYGITTATFAVNQRGKAMGLIGTFVAFGAVAGPGIGGLVLSHLSWGYIFWINVPLGIAAIILGQFVLPKSVPTAMHQPIDWFGFVSFATMIVSFFLAIFWGQEVGYIAPLPGVGYVIAGIALINFIHVEKRFEAPLLPLSIFKIKPFSYGIGAAVLIFIANFFTVILLPFYLEDVRGLSAGQAGGLLVIFPIVMMIIGPIGGVLADRYQPAKIATLGLSLVALSQLGYWLMTSTSSLLVYGVVTVVMAVGTGLFQSPNSDVVMSVVSRDQLGSAGSINALARNIGMVSGTALSTSLLFGVMSVLAHHKVTTYLPAEPQLFITGMHVAFTFSFGLILIAIVMSLRQGNLATQPFDN</sequence>
<evidence type="ECO:0000256" key="5">
    <source>
        <dbReference type="ARBA" id="ARBA00023136"/>
    </source>
</evidence>
<dbReference type="CDD" id="cd17321">
    <property type="entry name" value="MFS_MMR_MDR_like"/>
    <property type="match status" value="1"/>
</dbReference>
<feature type="transmembrane region" description="Helical" evidence="6">
    <location>
        <begin position="139"/>
        <end position="163"/>
    </location>
</feature>
<protein>
    <submittedName>
        <fullName evidence="8">MFS family major facilitator transporter</fullName>
    </submittedName>
</protein>
<feature type="transmembrane region" description="Helical" evidence="6">
    <location>
        <begin position="53"/>
        <end position="69"/>
    </location>
</feature>
<feature type="transmembrane region" description="Helical" evidence="6">
    <location>
        <begin position="406"/>
        <end position="429"/>
    </location>
</feature>
<feature type="transmembrane region" description="Helical" evidence="6">
    <location>
        <begin position="169"/>
        <end position="189"/>
    </location>
</feature>
<reference evidence="8 9" key="1">
    <citation type="journal article" date="2015" name="Genome Announc.">
        <title>Expanding the biotechnology potential of lactobacilli through comparative genomics of 213 strains and associated genera.</title>
        <authorList>
            <person name="Sun Z."/>
            <person name="Harris H.M."/>
            <person name="McCann A."/>
            <person name="Guo C."/>
            <person name="Argimon S."/>
            <person name="Zhang W."/>
            <person name="Yang X."/>
            <person name="Jeffery I.B."/>
            <person name="Cooney J.C."/>
            <person name="Kagawa T.F."/>
            <person name="Liu W."/>
            <person name="Song Y."/>
            <person name="Salvetti E."/>
            <person name="Wrobel A."/>
            <person name="Rasinkangas P."/>
            <person name="Parkhill J."/>
            <person name="Rea M.C."/>
            <person name="O'Sullivan O."/>
            <person name="Ritari J."/>
            <person name="Douillard F.P."/>
            <person name="Paul Ross R."/>
            <person name="Yang R."/>
            <person name="Briner A.E."/>
            <person name="Felis G.E."/>
            <person name="de Vos W.M."/>
            <person name="Barrangou R."/>
            <person name="Klaenhammer T.R."/>
            <person name="Caufield P.W."/>
            <person name="Cui Y."/>
            <person name="Zhang H."/>
            <person name="O'Toole P.W."/>
        </authorList>
    </citation>
    <scope>NUCLEOTIDE SEQUENCE [LARGE SCALE GENOMIC DNA]</scope>
    <source>
        <strain evidence="8 9">DSM 19909</strain>
    </source>
</reference>
<feature type="transmembrane region" description="Helical" evidence="6">
    <location>
        <begin position="228"/>
        <end position="248"/>
    </location>
</feature>
<comment type="caution">
    <text evidence="8">The sequence shown here is derived from an EMBL/GenBank/DDBJ whole genome shotgun (WGS) entry which is preliminary data.</text>
</comment>
<evidence type="ECO:0000256" key="2">
    <source>
        <dbReference type="ARBA" id="ARBA00022448"/>
    </source>
</evidence>
<dbReference type="PATRIC" id="fig|1423776.4.peg.1131"/>
<keyword evidence="2" id="KW-0813">Transport</keyword>
<dbReference type="PANTHER" id="PTHR42718">
    <property type="entry name" value="MAJOR FACILITATOR SUPERFAMILY MULTIDRUG TRANSPORTER MFSC"/>
    <property type="match status" value="1"/>
</dbReference>
<dbReference type="Gene3D" id="1.20.1250.20">
    <property type="entry name" value="MFS general substrate transporter like domains"/>
    <property type="match status" value="1"/>
</dbReference>
<feature type="transmembrane region" description="Helical" evidence="6">
    <location>
        <begin position="306"/>
        <end position="328"/>
    </location>
</feature>
<feature type="transmembrane region" description="Helical" evidence="6">
    <location>
        <begin position="441"/>
        <end position="465"/>
    </location>
</feature>
<evidence type="ECO:0000313" key="8">
    <source>
        <dbReference type="EMBL" id="KRK98141.1"/>
    </source>
</evidence>
<comment type="subcellular location">
    <subcellularLocation>
        <location evidence="1">Cell membrane</location>
        <topology evidence="1">Multi-pass membrane protein</topology>
    </subcellularLocation>
</comment>
<feature type="transmembrane region" description="Helical" evidence="6">
    <location>
        <begin position="106"/>
        <end position="127"/>
    </location>
</feature>
<dbReference type="PROSITE" id="PS50850">
    <property type="entry name" value="MFS"/>
    <property type="match status" value="1"/>
</dbReference>
<evidence type="ECO:0000256" key="4">
    <source>
        <dbReference type="ARBA" id="ARBA00022989"/>
    </source>
</evidence>
<dbReference type="Gene3D" id="1.20.1720.10">
    <property type="entry name" value="Multidrug resistance protein D"/>
    <property type="match status" value="1"/>
</dbReference>
<dbReference type="SUPFAM" id="SSF103473">
    <property type="entry name" value="MFS general substrate transporter"/>
    <property type="match status" value="1"/>
</dbReference>
<dbReference type="Pfam" id="PF07690">
    <property type="entry name" value="MFS_1"/>
    <property type="match status" value="1"/>
</dbReference>
<keyword evidence="9" id="KW-1185">Reference proteome</keyword>
<evidence type="ECO:0000313" key="9">
    <source>
        <dbReference type="Proteomes" id="UP000051160"/>
    </source>
</evidence>
<name>A0A0R1LQX0_9LACO</name>
<organism evidence="8 9">
    <name type="scientific">Secundilactobacillus odoratitofui DSM 19909 = JCM 15043</name>
    <dbReference type="NCBI Taxonomy" id="1423776"/>
    <lineage>
        <taxon>Bacteria</taxon>
        <taxon>Bacillati</taxon>
        <taxon>Bacillota</taxon>
        <taxon>Bacilli</taxon>
        <taxon>Lactobacillales</taxon>
        <taxon>Lactobacillaceae</taxon>
        <taxon>Secundilactobacillus</taxon>
    </lineage>
</organism>
<dbReference type="AlphaFoldDB" id="A0A0R1LQX0"/>
<proteinExistence type="predicted"/>
<keyword evidence="5 6" id="KW-0472">Membrane</keyword>